<organism evidence="4 5">
    <name type="scientific">Candidatus Segetimicrobium genomatis</name>
    <dbReference type="NCBI Taxonomy" id="2569760"/>
    <lineage>
        <taxon>Bacteria</taxon>
        <taxon>Bacillati</taxon>
        <taxon>Candidatus Sysuimicrobiota</taxon>
        <taxon>Candidatus Sysuimicrobiia</taxon>
        <taxon>Candidatus Sysuimicrobiales</taxon>
        <taxon>Candidatus Segetimicrobiaceae</taxon>
        <taxon>Candidatus Segetimicrobium</taxon>
    </lineage>
</organism>
<feature type="binding site" evidence="3">
    <location>
        <begin position="66"/>
        <end position="70"/>
    </location>
    <ligand>
        <name>D-ribulose 5-phosphate</name>
        <dbReference type="ChEBI" id="CHEBI:58121"/>
    </ligand>
</feature>
<feature type="binding site" evidence="3">
    <location>
        <position position="99"/>
    </location>
    <ligand>
        <name>D-ribulose 5-phosphate</name>
        <dbReference type="ChEBI" id="CHEBI:58121"/>
    </ligand>
</feature>
<comment type="caution">
    <text evidence="4">The sequence shown here is derived from an EMBL/GenBank/DDBJ whole genome shotgun (WGS) entry which is preliminary data.</text>
</comment>
<dbReference type="Gene3D" id="3.40.1400.10">
    <property type="entry name" value="Sugar-phosphate isomerase, RpiB/LacA/LacB"/>
    <property type="match status" value="1"/>
</dbReference>
<reference evidence="4 5" key="1">
    <citation type="journal article" date="2019" name="Nat. Microbiol.">
        <title>Mediterranean grassland soil C-N compound turnover is dependent on rainfall and depth, and is mediated by genomically divergent microorganisms.</title>
        <authorList>
            <person name="Diamond S."/>
            <person name="Andeer P.F."/>
            <person name="Li Z."/>
            <person name="Crits-Christoph A."/>
            <person name="Burstein D."/>
            <person name="Anantharaman K."/>
            <person name="Lane K.R."/>
            <person name="Thomas B.C."/>
            <person name="Pan C."/>
            <person name="Northen T.R."/>
            <person name="Banfield J.F."/>
        </authorList>
    </citation>
    <scope>NUCLEOTIDE SEQUENCE [LARGE SCALE GENOMIC DNA]</scope>
    <source>
        <strain evidence="4">NP_3</strain>
    </source>
</reference>
<dbReference type="InterPro" id="IPR004785">
    <property type="entry name" value="RpiB"/>
</dbReference>
<accession>A0A537K041</accession>
<evidence type="ECO:0000256" key="3">
    <source>
        <dbReference type="PIRSR" id="PIRSR005384-2"/>
    </source>
</evidence>
<dbReference type="AlphaFoldDB" id="A0A537K041"/>
<feature type="binding site" evidence="3">
    <location>
        <begin position="8"/>
        <end position="9"/>
    </location>
    <ligand>
        <name>D-ribulose 5-phosphate</name>
        <dbReference type="ChEBI" id="CHEBI:58121"/>
    </ligand>
</feature>
<dbReference type="NCBIfam" id="TIGR00689">
    <property type="entry name" value="rpiB_lacA_lacB"/>
    <property type="match status" value="1"/>
</dbReference>
<dbReference type="PIRSF" id="PIRSF005384">
    <property type="entry name" value="RpiB_LacA_B"/>
    <property type="match status" value="1"/>
</dbReference>
<dbReference type="Proteomes" id="UP000318509">
    <property type="component" value="Unassembled WGS sequence"/>
</dbReference>
<dbReference type="EC" id="5.3.1.6" evidence="4"/>
<name>A0A537K041_9BACT</name>
<gene>
    <name evidence="4" type="primary">rpiB</name>
    <name evidence="4" type="ORF">E6H00_10575</name>
</gene>
<dbReference type="Pfam" id="PF02502">
    <property type="entry name" value="LacAB_rpiB"/>
    <property type="match status" value="1"/>
</dbReference>
<dbReference type="GO" id="GO:0005975">
    <property type="term" value="P:carbohydrate metabolic process"/>
    <property type="evidence" value="ECO:0007669"/>
    <property type="project" value="InterPro"/>
</dbReference>
<evidence type="ECO:0000256" key="1">
    <source>
        <dbReference type="ARBA" id="ARBA00008754"/>
    </source>
</evidence>
<feature type="binding site" evidence="3">
    <location>
        <position position="136"/>
    </location>
    <ligand>
        <name>D-ribulose 5-phosphate</name>
        <dbReference type="ChEBI" id="CHEBI:58121"/>
    </ligand>
</feature>
<dbReference type="EMBL" id="VBAK01000129">
    <property type="protein sequence ID" value="TMI89149.1"/>
    <property type="molecule type" value="Genomic_DNA"/>
</dbReference>
<dbReference type="InterPro" id="IPR036569">
    <property type="entry name" value="RpiB_LacA_LacB_sf"/>
</dbReference>
<protein>
    <submittedName>
        <fullName evidence="4">Ribose 5-phosphate isomerase B</fullName>
        <ecNumber evidence="4">5.3.1.6</ecNumber>
    </submittedName>
</protein>
<comment type="similarity">
    <text evidence="1">Belongs to the LacAB/RpiB family.</text>
</comment>
<feature type="binding site" evidence="3">
    <location>
        <position position="132"/>
    </location>
    <ligand>
        <name>D-ribulose 5-phosphate</name>
        <dbReference type="ChEBI" id="CHEBI:58121"/>
    </ligand>
</feature>
<evidence type="ECO:0000256" key="2">
    <source>
        <dbReference type="ARBA" id="ARBA00023235"/>
    </source>
</evidence>
<dbReference type="SUPFAM" id="SSF89623">
    <property type="entry name" value="Ribose/Galactose isomerase RpiB/AlsB"/>
    <property type="match status" value="1"/>
</dbReference>
<proteinExistence type="inferred from homology"/>
<dbReference type="InterPro" id="IPR003500">
    <property type="entry name" value="RpiB_LacA_LacB"/>
</dbReference>
<dbReference type="InterPro" id="IPR051812">
    <property type="entry name" value="SPI_LacAB/RpiB"/>
</dbReference>
<dbReference type="PANTHER" id="PTHR43732">
    <property type="entry name" value="RIBOSE 5-PHOSPHATE ISOMERASE-RELATED"/>
    <property type="match status" value="1"/>
</dbReference>
<feature type="binding site" evidence="3">
    <location>
        <position position="109"/>
    </location>
    <ligand>
        <name>D-ribulose 5-phosphate</name>
        <dbReference type="ChEBI" id="CHEBI:58121"/>
    </ligand>
</feature>
<evidence type="ECO:0000313" key="4">
    <source>
        <dbReference type="EMBL" id="TMI89149.1"/>
    </source>
</evidence>
<dbReference type="NCBIfam" id="NF004051">
    <property type="entry name" value="PRK05571.1"/>
    <property type="match status" value="1"/>
</dbReference>
<dbReference type="PANTHER" id="PTHR43732:SF1">
    <property type="entry name" value="RIBOSE 5-PHOSPHATE ISOMERASE"/>
    <property type="match status" value="1"/>
</dbReference>
<dbReference type="NCBIfam" id="TIGR01120">
    <property type="entry name" value="rpiB"/>
    <property type="match status" value="1"/>
</dbReference>
<sequence length="159" mass="17415">MRIAIASDHAGYTLKEELKRMLRDLGHEVRDFGTHSGDQVDYPDFIVPAAEAVASAQCDRGIVIGGSGNGEAIVANKVPGVRCTLCWESYTARVAREHNDANVLALGARVIGVDIAREAVRTWLDASFEGGRHQVRLDKVKAVEERYTGPRMKKSEPAR</sequence>
<dbReference type="GO" id="GO:0004751">
    <property type="term" value="F:ribose-5-phosphate isomerase activity"/>
    <property type="evidence" value="ECO:0007669"/>
    <property type="project" value="UniProtKB-EC"/>
</dbReference>
<keyword evidence="2 4" id="KW-0413">Isomerase</keyword>
<evidence type="ECO:0000313" key="5">
    <source>
        <dbReference type="Proteomes" id="UP000318509"/>
    </source>
</evidence>